<evidence type="ECO:0000313" key="1">
    <source>
        <dbReference type="EMBL" id="SFZ83420.1"/>
    </source>
</evidence>
<dbReference type="Gene3D" id="2.20.110.10">
    <property type="entry name" value="Histone H3 K4-specific methyltransferase SET7/9 N-terminal domain"/>
    <property type="match status" value="1"/>
</dbReference>
<dbReference type="Gene3D" id="3.90.930.1">
    <property type="match status" value="1"/>
</dbReference>
<dbReference type="OrthoDB" id="9785122at2"/>
<dbReference type="SUPFAM" id="SSF82185">
    <property type="entry name" value="Histone H3 K4-specific methyltransferase SET7/9 N-terminal domain"/>
    <property type="match status" value="2"/>
</dbReference>
<proteinExistence type="predicted"/>
<sequence>MLKIKRLLLFPTLFLLFSGIEVQGQKINQCNENGEREGIWRKTYKNGKIRYEGQFKNGKEIGVFKYYDIKAPRKPVMIKKFSKHSDSAEVKFYTLLGKLKTKGTMVGKKRVGKWSYFFTNGKLLSEEFYKNGQLDGVLKNYYSNGQVTEESNYKNNVKHGISKKYTEDGILIEEENYAAGKLEGPARYFDLKGGIKEKGVYKEGKRIGKWEFYMDGEAVSNSKRRRKHTIKVE</sequence>
<dbReference type="KEGG" id="tmar:MARIT_2057"/>
<dbReference type="InterPro" id="IPR011652">
    <property type="entry name" value="MORN_2"/>
</dbReference>
<dbReference type="GeneID" id="47723543"/>
<dbReference type="AlphaFoldDB" id="A0A2H1EB09"/>
<dbReference type="RefSeq" id="WP_024741232.1">
    <property type="nucleotide sequence ID" value="NZ_BAUG01000021.1"/>
</dbReference>
<evidence type="ECO:0008006" key="3">
    <source>
        <dbReference type="Google" id="ProtNLM"/>
    </source>
</evidence>
<protein>
    <recommendedName>
        <fullName evidence="3">Toxin-antitoxin system YwqK family antitoxin</fullName>
    </recommendedName>
</protein>
<accession>A0A2H1EB09</accession>
<dbReference type="STRING" id="1349785.GCA_000509405_01463"/>
<organism evidence="1 2">
    <name type="scientific">Tenacibaculum maritimum NCIMB 2154</name>
    <dbReference type="NCBI Taxonomy" id="1349785"/>
    <lineage>
        <taxon>Bacteria</taxon>
        <taxon>Pseudomonadati</taxon>
        <taxon>Bacteroidota</taxon>
        <taxon>Flavobacteriia</taxon>
        <taxon>Flavobacteriales</taxon>
        <taxon>Flavobacteriaceae</taxon>
        <taxon>Tenacibaculum</taxon>
    </lineage>
</organism>
<dbReference type="EMBL" id="LT634361">
    <property type="protein sequence ID" value="SFZ83420.1"/>
    <property type="molecule type" value="Genomic_DNA"/>
</dbReference>
<evidence type="ECO:0000313" key="2">
    <source>
        <dbReference type="Proteomes" id="UP000231564"/>
    </source>
</evidence>
<reference evidence="1 2" key="1">
    <citation type="submission" date="2016-11" db="EMBL/GenBank/DDBJ databases">
        <authorList>
            <person name="Jaros S."/>
            <person name="Januszkiewicz K."/>
            <person name="Wedrychowicz H."/>
        </authorList>
    </citation>
    <scope>NUCLEOTIDE SEQUENCE [LARGE SCALE GENOMIC DNA]</scope>
    <source>
        <strain evidence="1">NCIMB 2154T</strain>
    </source>
</reference>
<keyword evidence="2" id="KW-1185">Reference proteome</keyword>
<dbReference type="PANTHER" id="PTHR33706:SF1">
    <property type="entry name" value="TPR REPEAT PROTEIN"/>
    <property type="match status" value="1"/>
</dbReference>
<name>A0A2H1EB09_9FLAO</name>
<gene>
    <name evidence="1" type="ORF">MARIT_2057</name>
</gene>
<dbReference type="Pfam" id="PF07661">
    <property type="entry name" value="MORN_2"/>
    <property type="match status" value="4"/>
</dbReference>
<dbReference type="Proteomes" id="UP000231564">
    <property type="component" value="Chromosome MARIT"/>
</dbReference>
<dbReference type="PANTHER" id="PTHR33706">
    <property type="entry name" value="MORN VARIANT REPEAT PROTEIN"/>
    <property type="match status" value="1"/>
</dbReference>